<dbReference type="InterPro" id="IPR044665">
    <property type="entry name" value="E_coli_cyclophilin_A-like"/>
</dbReference>
<evidence type="ECO:0000256" key="5">
    <source>
        <dbReference type="SAM" id="Phobius"/>
    </source>
</evidence>
<keyword evidence="8" id="KW-1185">Reference proteome</keyword>
<evidence type="ECO:0000259" key="6">
    <source>
        <dbReference type="PROSITE" id="PS50072"/>
    </source>
</evidence>
<evidence type="ECO:0000256" key="3">
    <source>
        <dbReference type="ARBA" id="ARBA00023235"/>
    </source>
</evidence>
<dbReference type="GO" id="GO:0003755">
    <property type="term" value="F:peptidyl-prolyl cis-trans isomerase activity"/>
    <property type="evidence" value="ECO:0007669"/>
    <property type="project" value="UniProtKB-KW"/>
</dbReference>
<keyword evidence="5" id="KW-0812">Transmembrane</keyword>
<dbReference type="STRING" id="290340.AAur_2290"/>
<dbReference type="PANTHER" id="PTHR43246">
    <property type="entry name" value="PEPTIDYL-PROLYL CIS-TRANS ISOMERASE CYP38, CHLOROPLASTIC"/>
    <property type="match status" value="1"/>
</dbReference>
<keyword evidence="2" id="KW-0697">Rotamase</keyword>
<dbReference type="HOGENOM" id="CLU_012062_8_2_11"/>
<dbReference type="PROSITE" id="PS50072">
    <property type="entry name" value="CSA_PPIASE_2"/>
    <property type="match status" value="1"/>
</dbReference>
<accession>A1R718</accession>
<dbReference type="Gene3D" id="2.40.100.10">
    <property type="entry name" value="Cyclophilin-like"/>
    <property type="match status" value="1"/>
</dbReference>
<feature type="region of interest" description="Disordered" evidence="4">
    <location>
        <begin position="142"/>
        <end position="164"/>
    </location>
</feature>
<feature type="compositionally biased region" description="Low complexity" evidence="4">
    <location>
        <begin position="142"/>
        <end position="162"/>
    </location>
</feature>
<keyword evidence="5" id="KW-1133">Transmembrane helix</keyword>
<dbReference type="EC" id="5.2.1.8" evidence="1"/>
<dbReference type="KEGG" id="aau:AAur_2290"/>
<keyword evidence="3 7" id="KW-0413">Isomerase</keyword>
<gene>
    <name evidence="7" type="ordered locus">AAur_2290</name>
</gene>
<evidence type="ECO:0000256" key="1">
    <source>
        <dbReference type="ARBA" id="ARBA00013194"/>
    </source>
</evidence>
<protein>
    <recommendedName>
        <fullName evidence="1">peptidylprolyl isomerase</fullName>
        <ecNumber evidence="1">5.2.1.8</ecNumber>
    </recommendedName>
</protein>
<name>A1R718_PAEAT</name>
<evidence type="ECO:0000313" key="7">
    <source>
        <dbReference type="EMBL" id="ABM07490.1"/>
    </source>
</evidence>
<dbReference type="OrthoDB" id="5507614at2"/>
<dbReference type="Pfam" id="PF00160">
    <property type="entry name" value="Pro_isomerase"/>
    <property type="match status" value="1"/>
</dbReference>
<feature type="domain" description="PPIase cyclophilin-type" evidence="6">
    <location>
        <begin position="179"/>
        <end position="333"/>
    </location>
</feature>
<keyword evidence="5" id="KW-0472">Membrane</keyword>
<dbReference type="Proteomes" id="UP000000637">
    <property type="component" value="Chromosome"/>
</dbReference>
<dbReference type="AlphaFoldDB" id="A1R718"/>
<proteinExistence type="predicted"/>
<evidence type="ECO:0000256" key="4">
    <source>
        <dbReference type="SAM" id="MobiDB-lite"/>
    </source>
</evidence>
<organism evidence="7 8">
    <name type="scientific">Paenarthrobacter aurescens (strain TC1)</name>
    <dbReference type="NCBI Taxonomy" id="290340"/>
    <lineage>
        <taxon>Bacteria</taxon>
        <taxon>Bacillati</taxon>
        <taxon>Actinomycetota</taxon>
        <taxon>Actinomycetes</taxon>
        <taxon>Micrococcales</taxon>
        <taxon>Micrococcaceae</taxon>
        <taxon>Paenarthrobacter</taxon>
    </lineage>
</organism>
<reference evidence="7 8" key="1">
    <citation type="journal article" date="2006" name="PLoS Genet.">
        <title>Secrets of soil survival revealed by the genome sequence of Arthrobacter aurescens TC1.</title>
        <authorList>
            <person name="Mongodin E.F."/>
            <person name="Shapir N."/>
            <person name="Daugherty S.C."/>
            <person name="DeBoy R.T."/>
            <person name="Emerson J.B."/>
            <person name="Shvartzbeyn A."/>
            <person name="Radune D."/>
            <person name="Vamathevan J."/>
            <person name="Riggs F."/>
            <person name="Grinberg V."/>
            <person name="Khouri H."/>
            <person name="Wackett L.P."/>
            <person name="Nelson K.E."/>
            <person name="Sadowsky M.J."/>
        </authorList>
    </citation>
    <scope>NUCLEOTIDE SEQUENCE [LARGE SCALE GENOMIC DNA]</scope>
    <source>
        <strain evidence="7 8">TC1</strain>
    </source>
</reference>
<feature type="transmembrane region" description="Helical" evidence="5">
    <location>
        <begin position="108"/>
        <end position="128"/>
    </location>
</feature>
<dbReference type="InterPro" id="IPR002130">
    <property type="entry name" value="Cyclophilin-type_PPIase_dom"/>
</dbReference>
<sequence length="334" mass="34978">MVEKSPRRKLTLWHRTAALNTLSAFTGRASSRSCINYVRQPVYAFRACTSNAACPVPVGSHRKWTQSGGLLATRSRDDREAKRRIRQMEAKRALRQEQGKRRKRDNTLAVSAAAVAVVLAVVLQLTVFSSNPTEAEVAAAEAGLSSPSASPAASNSADVPSPDTAAGKTFTGELALNSGVVGVELNGTAAPQAAAVLKSLSDASYYNGAFCHRLTTSETFGLLQCGAKSEDGADDPDYRWGPLENTPADNKYPAGTIAVARTGNNAYGNGHQFFIVYKDTTIPADTAGGYTVVGKVTSGLDVVTKIAAAGLKPGDNASDGAPVAPVTIDSFSLK</sequence>
<dbReference type="SUPFAM" id="SSF50891">
    <property type="entry name" value="Cyclophilin-like"/>
    <property type="match status" value="1"/>
</dbReference>
<dbReference type="InterPro" id="IPR029000">
    <property type="entry name" value="Cyclophilin-like_dom_sf"/>
</dbReference>
<evidence type="ECO:0000313" key="8">
    <source>
        <dbReference type="Proteomes" id="UP000000637"/>
    </source>
</evidence>
<dbReference type="EMBL" id="CP000474">
    <property type="protein sequence ID" value="ABM07490.1"/>
    <property type="molecule type" value="Genomic_DNA"/>
</dbReference>
<dbReference type="eggNOG" id="COG0652">
    <property type="taxonomic scope" value="Bacteria"/>
</dbReference>
<evidence type="ECO:0000256" key="2">
    <source>
        <dbReference type="ARBA" id="ARBA00023110"/>
    </source>
</evidence>